<dbReference type="AlphaFoldDB" id="A0A3B0T2M0"/>
<protein>
    <submittedName>
        <fullName evidence="1">Uncharacterized protein</fullName>
    </submittedName>
</protein>
<accession>A0A3B0T2M0</accession>
<evidence type="ECO:0000313" key="1">
    <source>
        <dbReference type="EMBL" id="VAW10293.1"/>
    </source>
</evidence>
<name>A0A3B0T2M0_9ZZZZ</name>
<gene>
    <name evidence="1" type="ORF">MNBD_BACTEROID03-588</name>
</gene>
<sequence>MSAHESQFFDWLPWTSENLDNVPKDEKSWLEMLANKRSFTPDKTTSECLKKNGMAIKHRMPNMSKALKFANTGNNLQRTK</sequence>
<dbReference type="EMBL" id="UOEL01000017">
    <property type="protein sequence ID" value="VAW10293.1"/>
    <property type="molecule type" value="Genomic_DNA"/>
</dbReference>
<organism evidence="1">
    <name type="scientific">hydrothermal vent metagenome</name>
    <dbReference type="NCBI Taxonomy" id="652676"/>
    <lineage>
        <taxon>unclassified sequences</taxon>
        <taxon>metagenomes</taxon>
        <taxon>ecological metagenomes</taxon>
    </lineage>
</organism>
<reference evidence="1" key="1">
    <citation type="submission" date="2018-06" db="EMBL/GenBank/DDBJ databases">
        <authorList>
            <person name="Zhirakovskaya E."/>
        </authorList>
    </citation>
    <scope>NUCLEOTIDE SEQUENCE</scope>
</reference>
<proteinExistence type="predicted"/>